<evidence type="ECO:0000259" key="2">
    <source>
        <dbReference type="SMART" id="SM00867"/>
    </source>
</evidence>
<evidence type="ECO:0000313" key="3">
    <source>
        <dbReference type="EMBL" id="BDG04976.1"/>
    </source>
</evidence>
<dbReference type="Proteomes" id="UP001162891">
    <property type="component" value="Chromosome"/>
</dbReference>
<dbReference type="Pfam" id="PF04264">
    <property type="entry name" value="YceI"/>
    <property type="match status" value="1"/>
</dbReference>
<organism evidence="3 4">
    <name type="scientific">Anaeromyxobacter oryzae</name>
    <dbReference type="NCBI Taxonomy" id="2918170"/>
    <lineage>
        <taxon>Bacteria</taxon>
        <taxon>Pseudomonadati</taxon>
        <taxon>Myxococcota</taxon>
        <taxon>Myxococcia</taxon>
        <taxon>Myxococcales</taxon>
        <taxon>Cystobacterineae</taxon>
        <taxon>Anaeromyxobacteraceae</taxon>
        <taxon>Anaeromyxobacter</taxon>
    </lineage>
</organism>
<evidence type="ECO:0000313" key="4">
    <source>
        <dbReference type="Proteomes" id="UP001162891"/>
    </source>
</evidence>
<gene>
    <name evidence="3" type="ORF">AMOR_39720</name>
</gene>
<dbReference type="RefSeq" id="WP_248353499.1">
    <property type="nucleotide sequence ID" value="NZ_AP025591.1"/>
</dbReference>
<dbReference type="InterPro" id="IPR007372">
    <property type="entry name" value="Lipid/polyisoprenoid-bd_YceI"/>
</dbReference>
<keyword evidence="4" id="KW-1185">Reference proteome</keyword>
<sequence>MQRAVTKWTQFLLVVALVAWPRPSPSAPLQADTSASALVIRTGRNGLLRALSHDHQFTPAVWQAEVNFDPNHPQEVHVDVRIDAGTLHDQAARLAPKLRAYVDREAAGPEVLDAQRYREIRFHGESASTRGEGDGLEGVLHGALSLHGATRPLDVPFHARMDALGYRVAGSVRFRQTDFGMTPFSTAGGSIGVDDEIQVDFDLVLVPASGAARSASRLGAR</sequence>
<protein>
    <recommendedName>
        <fullName evidence="2">Lipid/polyisoprenoid-binding YceI-like domain-containing protein</fullName>
    </recommendedName>
</protein>
<feature type="signal peptide" evidence="1">
    <location>
        <begin position="1"/>
        <end position="26"/>
    </location>
</feature>
<feature type="chain" id="PRO_5045074934" description="Lipid/polyisoprenoid-binding YceI-like domain-containing protein" evidence="1">
    <location>
        <begin position="27"/>
        <end position="221"/>
    </location>
</feature>
<dbReference type="InterPro" id="IPR036761">
    <property type="entry name" value="TTHA0802/YceI-like_sf"/>
</dbReference>
<evidence type="ECO:0000256" key="1">
    <source>
        <dbReference type="SAM" id="SignalP"/>
    </source>
</evidence>
<accession>A0ABM7WZK3</accession>
<dbReference type="PANTHER" id="PTHR34406">
    <property type="entry name" value="PROTEIN YCEI"/>
    <property type="match status" value="1"/>
</dbReference>
<feature type="domain" description="Lipid/polyisoprenoid-binding YceI-like" evidence="2">
    <location>
        <begin position="28"/>
        <end position="206"/>
    </location>
</feature>
<dbReference type="SUPFAM" id="SSF101874">
    <property type="entry name" value="YceI-like"/>
    <property type="match status" value="1"/>
</dbReference>
<dbReference type="EMBL" id="AP025591">
    <property type="protein sequence ID" value="BDG04976.1"/>
    <property type="molecule type" value="Genomic_DNA"/>
</dbReference>
<reference evidence="4" key="1">
    <citation type="journal article" date="2022" name="Int. J. Syst. Evol. Microbiol.">
        <title>Anaeromyxobacter oryzae sp. nov., Anaeromyxobacter diazotrophicus sp. nov. and Anaeromyxobacter paludicola sp. nov., isolated from paddy soils.</title>
        <authorList>
            <person name="Itoh H."/>
            <person name="Xu Z."/>
            <person name="Mise K."/>
            <person name="Masuda Y."/>
            <person name="Ushijima N."/>
            <person name="Hayakawa C."/>
            <person name="Shiratori Y."/>
            <person name="Senoo K."/>
        </authorList>
    </citation>
    <scope>NUCLEOTIDE SEQUENCE [LARGE SCALE GENOMIC DNA]</scope>
    <source>
        <strain evidence="4">Red232</strain>
    </source>
</reference>
<dbReference type="Gene3D" id="2.40.128.110">
    <property type="entry name" value="Lipid/polyisoprenoid-binding, YceI-like"/>
    <property type="match status" value="1"/>
</dbReference>
<dbReference type="PANTHER" id="PTHR34406:SF1">
    <property type="entry name" value="PROTEIN YCEI"/>
    <property type="match status" value="1"/>
</dbReference>
<proteinExistence type="predicted"/>
<keyword evidence="1" id="KW-0732">Signal</keyword>
<dbReference type="SMART" id="SM00867">
    <property type="entry name" value="YceI"/>
    <property type="match status" value="1"/>
</dbReference>
<name>A0ABM7WZK3_9BACT</name>